<feature type="active site" evidence="8">
    <location>
        <position position="65"/>
    </location>
</feature>
<keyword evidence="6 8" id="KW-0378">Hydrolase</keyword>
<keyword evidence="4 8" id="KW-0540">Nuclease</keyword>
<dbReference type="EMBL" id="JNAH01000008">
    <property type="protein sequence ID" value="KGF85666.1"/>
    <property type="molecule type" value="Genomic_DNA"/>
</dbReference>
<dbReference type="eggNOG" id="COG0571">
    <property type="taxonomic scope" value="Bacteria"/>
</dbReference>
<feature type="binding site" evidence="8">
    <location>
        <position position="133"/>
    </location>
    <ligand>
        <name>Mg(2+)</name>
        <dbReference type="ChEBI" id="CHEBI:18420"/>
    </ligand>
</feature>
<protein>
    <recommendedName>
        <fullName evidence="8">Ribonuclease 3</fullName>
        <ecNumber evidence="8">3.1.26.3</ecNumber>
    </recommendedName>
    <alternativeName>
        <fullName evidence="8">Ribonuclease III</fullName>
        <shortName evidence="8">RNase III</shortName>
    </alternativeName>
</protein>
<keyword evidence="8" id="KW-0699">rRNA-binding</keyword>
<dbReference type="GO" id="GO:0010468">
    <property type="term" value="P:regulation of gene expression"/>
    <property type="evidence" value="ECO:0007669"/>
    <property type="project" value="TreeGrafter"/>
</dbReference>
<dbReference type="Gene3D" id="1.10.1520.10">
    <property type="entry name" value="Ribonuclease III domain"/>
    <property type="match status" value="1"/>
</dbReference>
<evidence type="ECO:0000256" key="5">
    <source>
        <dbReference type="ARBA" id="ARBA00022759"/>
    </source>
</evidence>
<proteinExistence type="inferred from homology"/>
<dbReference type="GO" id="GO:0006397">
    <property type="term" value="P:mRNA processing"/>
    <property type="evidence" value="ECO:0007669"/>
    <property type="project" value="UniProtKB-UniRule"/>
</dbReference>
<keyword evidence="7 8" id="KW-0694">RNA-binding</keyword>
<keyword evidence="8" id="KW-0819">tRNA processing</keyword>
<gene>
    <name evidence="8" type="primary">rnc</name>
    <name evidence="11" type="ORF">EU91_1769</name>
</gene>
<keyword evidence="3 8" id="KW-0507">mRNA processing</keyword>
<keyword evidence="8" id="KW-0698">rRNA processing</keyword>
<dbReference type="CDD" id="cd10845">
    <property type="entry name" value="DSRM_RNAse_III_family"/>
    <property type="match status" value="1"/>
</dbReference>
<evidence type="ECO:0000256" key="4">
    <source>
        <dbReference type="ARBA" id="ARBA00022722"/>
    </source>
</evidence>
<comment type="catalytic activity">
    <reaction evidence="1 8">
        <text>Endonucleolytic cleavage to 5'-phosphomonoester.</text>
        <dbReference type="EC" id="3.1.26.3"/>
    </reaction>
</comment>
<dbReference type="Pfam" id="PF14622">
    <property type="entry name" value="Ribonucleas_3_3"/>
    <property type="match status" value="1"/>
</dbReference>
<evidence type="ECO:0000256" key="2">
    <source>
        <dbReference type="ARBA" id="ARBA00010183"/>
    </source>
</evidence>
<dbReference type="SUPFAM" id="SSF54768">
    <property type="entry name" value="dsRNA-binding domain-like"/>
    <property type="match status" value="1"/>
</dbReference>
<keyword evidence="5 8" id="KW-0255">Endonuclease</keyword>
<comment type="caution">
    <text evidence="11">The sequence shown here is derived from an EMBL/GenBank/DDBJ whole genome shotgun (WGS) entry which is preliminary data.</text>
</comment>
<accession>A0A0A1ZAV4</accession>
<dbReference type="GO" id="GO:0019843">
    <property type="term" value="F:rRNA binding"/>
    <property type="evidence" value="ECO:0007669"/>
    <property type="project" value="UniProtKB-KW"/>
</dbReference>
<dbReference type="SUPFAM" id="SSF69065">
    <property type="entry name" value="RNase III domain-like"/>
    <property type="match status" value="1"/>
</dbReference>
<dbReference type="Gene3D" id="3.30.160.20">
    <property type="match status" value="1"/>
</dbReference>
<keyword evidence="8" id="KW-0460">Magnesium</keyword>
<dbReference type="SMART" id="SM00535">
    <property type="entry name" value="RIBOc"/>
    <property type="match status" value="1"/>
</dbReference>
<evidence type="ECO:0000313" key="11">
    <source>
        <dbReference type="EMBL" id="KGF85666.1"/>
    </source>
</evidence>
<dbReference type="PROSITE" id="PS50142">
    <property type="entry name" value="RNASE_3_2"/>
    <property type="match status" value="1"/>
</dbReference>
<dbReference type="PANTHER" id="PTHR11207:SF0">
    <property type="entry name" value="RIBONUCLEASE 3"/>
    <property type="match status" value="1"/>
</dbReference>
<feature type="domain" description="DRBM" evidence="9">
    <location>
        <begin position="175"/>
        <end position="245"/>
    </location>
</feature>
<evidence type="ECO:0000313" key="12">
    <source>
        <dbReference type="Proteomes" id="UP000030598"/>
    </source>
</evidence>
<keyword evidence="8" id="KW-0479">Metal-binding</keyword>
<dbReference type="GO" id="GO:0004525">
    <property type="term" value="F:ribonuclease III activity"/>
    <property type="evidence" value="ECO:0007669"/>
    <property type="project" value="UniProtKB-UniRule"/>
</dbReference>
<dbReference type="GO" id="GO:0005737">
    <property type="term" value="C:cytoplasm"/>
    <property type="evidence" value="ECO:0007669"/>
    <property type="project" value="UniProtKB-SubCell"/>
</dbReference>
<dbReference type="InterPro" id="IPR014720">
    <property type="entry name" value="dsRBD_dom"/>
</dbReference>
<dbReference type="Pfam" id="PF00035">
    <property type="entry name" value="dsrm"/>
    <property type="match status" value="1"/>
</dbReference>
<dbReference type="HAMAP" id="MF_00104">
    <property type="entry name" value="RNase_III"/>
    <property type="match status" value="1"/>
</dbReference>
<organism evidence="11 12">
    <name type="scientific">Prochlorococcus marinus str. GP2</name>
    <dbReference type="NCBI Taxonomy" id="59925"/>
    <lineage>
        <taxon>Bacteria</taxon>
        <taxon>Bacillati</taxon>
        <taxon>Cyanobacteriota</taxon>
        <taxon>Cyanophyceae</taxon>
        <taxon>Synechococcales</taxon>
        <taxon>Prochlorococcaceae</taxon>
        <taxon>Prochlorococcus</taxon>
    </lineage>
</organism>
<dbReference type="Proteomes" id="UP000030598">
    <property type="component" value="Unassembled WGS sequence"/>
</dbReference>
<dbReference type="EC" id="3.1.26.3" evidence="8"/>
<evidence type="ECO:0000256" key="3">
    <source>
        <dbReference type="ARBA" id="ARBA00022664"/>
    </source>
</evidence>
<dbReference type="GO" id="GO:0003725">
    <property type="term" value="F:double-stranded RNA binding"/>
    <property type="evidence" value="ECO:0007669"/>
    <property type="project" value="TreeGrafter"/>
</dbReference>
<reference evidence="12" key="1">
    <citation type="journal article" date="2014" name="Sci. Data">
        <title>Genomes of diverse isolates of the marine cyanobacterium Prochlorococcus.</title>
        <authorList>
            <person name="Biller S."/>
            <person name="Berube P."/>
            <person name="Thompson J."/>
            <person name="Kelly L."/>
            <person name="Roggensack S."/>
            <person name="Awad L."/>
            <person name="Roache-Johnson K."/>
            <person name="Ding H."/>
            <person name="Giovannoni S.J."/>
            <person name="Moore L.R."/>
            <person name="Chisholm S.W."/>
        </authorList>
    </citation>
    <scope>NUCLEOTIDE SEQUENCE [LARGE SCALE GENOMIC DNA]</scope>
    <source>
        <strain evidence="12">GP2</strain>
    </source>
</reference>
<dbReference type="InterPro" id="IPR000999">
    <property type="entry name" value="RNase_III_dom"/>
</dbReference>
<keyword evidence="8" id="KW-0963">Cytoplasm</keyword>
<evidence type="ECO:0000259" key="9">
    <source>
        <dbReference type="PROSITE" id="PS50137"/>
    </source>
</evidence>
<feature type="active site" evidence="8">
    <location>
        <position position="136"/>
    </location>
</feature>
<dbReference type="PROSITE" id="PS50137">
    <property type="entry name" value="DS_RBD"/>
    <property type="match status" value="1"/>
</dbReference>
<name>A0A0A1ZAV4_PROMR</name>
<dbReference type="GO" id="GO:0046872">
    <property type="term" value="F:metal ion binding"/>
    <property type="evidence" value="ECO:0007669"/>
    <property type="project" value="UniProtKB-KW"/>
</dbReference>
<comment type="cofactor">
    <cofactor evidence="8">
        <name>Mg(2+)</name>
        <dbReference type="ChEBI" id="CHEBI:18420"/>
    </cofactor>
</comment>
<sequence length="249" mass="28466">MTNIINAKRINQITTFLQSLNIKSKRFTELIRSQNISIIEDFNRAFIHSSEDKIINYEKLEFFGDAVLRLAASNFIEKKYPQMNVGERSELRAQIVSDEWLTKLGEKIDIEKLIIKGPKALGDENSKKTITGEATEALIGAVYKCFNSIEEVNLWLDDIWEEDSEIFLKAPYKFKSKTVLQEWCQSKGLDLPVYKIIEVSNKNGDPKRFSCDVFIEGLKESSAFGKSHKQAETNAARVLIEKFITTGKI</sequence>
<comment type="similarity">
    <text evidence="2">Belongs to the ribonuclease III family.</text>
</comment>
<dbReference type="SMART" id="SM00358">
    <property type="entry name" value="DSRM"/>
    <property type="match status" value="1"/>
</dbReference>
<feature type="binding site" evidence="8">
    <location>
        <position position="136"/>
    </location>
    <ligand>
        <name>Mg(2+)</name>
        <dbReference type="ChEBI" id="CHEBI:18420"/>
    </ligand>
</feature>
<dbReference type="InterPro" id="IPR011907">
    <property type="entry name" value="RNase_III"/>
</dbReference>
<dbReference type="InterPro" id="IPR036389">
    <property type="entry name" value="RNase_III_sf"/>
</dbReference>
<comment type="subcellular location">
    <subcellularLocation>
        <location evidence="8">Cytoplasm</location>
    </subcellularLocation>
</comment>
<feature type="binding site" evidence="8">
    <location>
        <position position="61"/>
    </location>
    <ligand>
        <name>Mg(2+)</name>
        <dbReference type="ChEBI" id="CHEBI:18420"/>
    </ligand>
</feature>
<dbReference type="RefSeq" id="WP_032525116.1">
    <property type="nucleotide sequence ID" value="NZ_CP138934.1"/>
</dbReference>
<evidence type="ECO:0000256" key="6">
    <source>
        <dbReference type="ARBA" id="ARBA00022801"/>
    </source>
</evidence>
<evidence type="ECO:0000256" key="1">
    <source>
        <dbReference type="ARBA" id="ARBA00000109"/>
    </source>
</evidence>
<dbReference type="OrthoDB" id="9805026at2"/>
<dbReference type="CDD" id="cd00593">
    <property type="entry name" value="RIBOc"/>
    <property type="match status" value="1"/>
</dbReference>
<evidence type="ECO:0000256" key="8">
    <source>
        <dbReference type="HAMAP-Rule" id="MF_00104"/>
    </source>
</evidence>
<evidence type="ECO:0000259" key="10">
    <source>
        <dbReference type="PROSITE" id="PS50142"/>
    </source>
</evidence>
<evidence type="ECO:0000256" key="7">
    <source>
        <dbReference type="ARBA" id="ARBA00022884"/>
    </source>
</evidence>
<comment type="function">
    <text evidence="8">Digests double-stranded RNA. Involved in the processing of primary rRNA transcript to yield the immediate precursors to the large and small rRNAs (23S and 16S). Processes some mRNAs, and tRNAs when they are encoded in the rRNA operon. Processes pre-crRNA and tracrRNA of type II CRISPR loci if present in the organism.</text>
</comment>
<dbReference type="GO" id="GO:0008033">
    <property type="term" value="P:tRNA processing"/>
    <property type="evidence" value="ECO:0007669"/>
    <property type="project" value="UniProtKB-KW"/>
</dbReference>
<comment type="subunit">
    <text evidence="8">Homodimer.</text>
</comment>
<dbReference type="PANTHER" id="PTHR11207">
    <property type="entry name" value="RIBONUCLEASE III"/>
    <property type="match status" value="1"/>
</dbReference>
<dbReference type="STRING" id="59925.EU91_1769"/>
<dbReference type="AlphaFoldDB" id="A0A0A1ZAV4"/>
<feature type="domain" description="RNase III" evidence="10">
    <location>
        <begin position="13"/>
        <end position="143"/>
    </location>
</feature>
<dbReference type="GO" id="GO:0006364">
    <property type="term" value="P:rRNA processing"/>
    <property type="evidence" value="ECO:0007669"/>
    <property type="project" value="UniProtKB-UniRule"/>
</dbReference>